<comment type="caution">
    <text evidence="2">The sequence shown here is derived from an EMBL/GenBank/DDBJ whole genome shotgun (WGS) entry which is preliminary data.</text>
</comment>
<keyword evidence="3" id="KW-1185">Reference proteome</keyword>
<name>A0A6A5BUR5_NAEFO</name>
<dbReference type="VEuPathDB" id="AmoebaDB:NfTy_064820"/>
<keyword evidence="1" id="KW-0812">Transmembrane</keyword>
<feature type="transmembrane region" description="Helical" evidence="1">
    <location>
        <begin position="272"/>
        <end position="298"/>
    </location>
</feature>
<dbReference type="AlphaFoldDB" id="A0A6A5BUR5"/>
<proteinExistence type="predicted"/>
<feature type="transmembrane region" description="Helical" evidence="1">
    <location>
        <begin position="119"/>
        <end position="140"/>
    </location>
</feature>
<evidence type="ECO:0000313" key="2">
    <source>
        <dbReference type="EMBL" id="KAF0977075.1"/>
    </source>
</evidence>
<feature type="transmembrane region" description="Helical" evidence="1">
    <location>
        <begin position="180"/>
        <end position="205"/>
    </location>
</feature>
<dbReference type="VEuPathDB" id="AmoebaDB:NF0077980"/>
<feature type="transmembrane region" description="Helical" evidence="1">
    <location>
        <begin position="217"/>
        <end position="239"/>
    </location>
</feature>
<evidence type="ECO:0000313" key="3">
    <source>
        <dbReference type="Proteomes" id="UP000444721"/>
    </source>
</evidence>
<sequence>MIENNKKKDSFHASGWKIGSWLLFPSSSIGPIVATSSGSEEQPSTQSNQGISSNAWNHGLSHHHHGSVIFSPTALRMISILATLTWLFIFGLLLVLLIICGVDINFGRAISSCGREDHWLRPFFVATFAVYWVIMSVLFFNRALMLHAKWFGLANAHSGWWRMMCCGLTMPRRRVELKSVAFWLIWSQLLFGLVSNLLLLLMAIFPDQKGTKSFHFVTAFLGLILLLTYTACSVVIHTWRVVKVVKNKSTPFELFRRITHHDSKQFPSKRTWFLLSVTCHTFVIIWQLIFVLAGLGFIPAYVSTYIPAYEWLGVSSIMLALFPHTFDTMMTDVVDNSINDKMYLSTTRNTKGEDDETNSLILK</sequence>
<dbReference type="VEuPathDB" id="AmoebaDB:FDP41_003728"/>
<dbReference type="Proteomes" id="UP000444721">
    <property type="component" value="Unassembled WGS sequence"/>
</dbReference>
<keyword evidence="1" id="KW-1133">Transmembrane helix</keyword>
<dbReference type="EMBL" id="VFQX01000035">
    <property type="protein sequence ID" value="KAF0977075.1"/>
    <property type="molecule type" value="Genomic_DNA"/>
</dbReference>
<organism evidence="2 3">
    <name type="scientific">Naegleria fowleri</name>
    <name type="common">Brain eating amoeba</name>
    <dbReference type="NCBI Taxonomy" id="5763"/>
    <lineage>
        <taxon>Eukaryota</taxon>
        <taxon>Discoba</taxon>
        <taxon>Heterolobosea</taxon>
        <taxon>Tetramitia</taxon>
        <taxon>Eutetramitia</taxon>
        <taxon>Vahlkampfiidae</taxon>
        <taxon>Naegleria</taxon>
    </lineage>
</organism>
<feature type="transmembrane region" description="Helical" evidence="1">
    <location>
        <begin position="78"/>
        <end position="99"/>
    </location>
</feature>
<feature type="transmembrane region" description="Helical" evidence="1">
    <location>
        <begin position="304"/>
        <end position="322"/>
    </location>
</feature>
<dbReference type="GeneID" id="68110946"/>
<reference evidence="2 3" key="1">
    <citation type="journal article" date="2019" name="Sci. Rep.">
        <title>Nanopore sequencing improves the draft genome of the human pathogenic amoeba Naegleria fowleri.</title>
        <authorList>
            <person name="Liechti N."/>
            <person name="Schurch N."/>
            <person name="Bruggmann R."/>
            <person name="Wittwer M."/>
        </authorList>
    </citation>
    <scope>NUCLEOTIDE SEQUENCE [LARGE SCALE GENOMIC DNA]</scope>
    <source>
        <strain evidence="2 3">ATCC 30894</strain>
    </source>
</reference>
<evidence type="ECO:0000256" key="1">
    <source>
        <dbReference type="SAM" id="Phobius"/>
    </source>
</evidence>
<dbReference type="RefSeq" id="XP_044561788.1">
    <property type="nucleotide sequence ID" value="XM_044707064.1"/>
</dbReference>
<protein>
    <submittedName>
        <fullName evidence="2">Uncharacterized protein</fullName>
    </submittedName>
</protein>
<keyword evidence="1" id="KW-0472">Membrane</keyword>
<gene>
    <name evidence="2" type="ORF">FDP41_003728</name>
</gene>
<dbReference type="OrthoDB" id="10419817at2759"/>
<accession>A0A6A5BUR5</accession>